<dbReference type="PROSITE" id="PS51318">
    <property type="entry name" value="TAT"/>
    <property type="match status" value="1"/>
</dbReference>
<dbReference type="PANTHER" id="PTHR48267:SF1">
    <property type="entry name" value="BILIRUBIN OXIDASE"/>
    <property type="match status" value="1"/>
</dbReference>
<dbReference type="GO" id="GO:0016491">
    <property type="term" value="F:oxidoreductase activity"/>
    <property type="evidence" value="ECO:0007669"/>
    <property type="project" value="InterPro"/>
</dbReference>
<dbReference type="GO" id="GO:0005507">
    <property type="term" value="F:copper ion binding"/>
    <property type="evidence" value="ECO:0007669"/>
    <property type="project" value="InterPro"/>
</dbReference>
<feature type="domain" description="Plastocyanin-like" evidence="3">
    <location>
        <begin position="238"/>
        <end position="337"/>
    </location>
</feature>
<keyword evidence="7" id="KW-1185">Reference proteome</keyword>
<feature type="domain" description="Plastocyanin-like" evidence="4">
    <location>
        <begin position="430"/>
        <end position="530"/>
    </location>
</feature>
<dbReference type="InterPro" id="IPR011707">
    <property type="entry name" value="Cu-oxidase-like_N"/>
</dbReference>
<dbReference type="Gene3D" id="2.60.40.420">
    <property type="entry name" value="Cupredoxins - blue copper proteins"/>
    <property type="match status" value="3"/>
</dbReference>
<dbReference type="Pfam" id="PF07732">
    <property type="entry name" value="Cu-oxidase_3"/>
    <property type="match status" value="1"/>
</dbReference>
<dbReference type="Pfam" id="PF00394">
    <property type="entry name" value="Cu-oxidase"/>
    <property type="match status" value="1"/>
</dbReference>
<feature type="compositionally biased region" description="Polar residues" evidence="2">
    <location>
        <begin position="243"/>
        <end position="253"/>
    </location>
</feature>
<dbReference type="InterPro" id="IPR045087">
    <property type="entry name" value="Cu-oxidase_fam"/>
</dbReference>
<evidence type="ECO:0000259" key="4">
    <source>
        <dbReference type="Pfam" id="PF07731"/>
    </source>
</evidence>
<dbReference type="Proteomes" id="UP000245711">
    <property type="component" value="Chromosome"/>
</dbReference>
<proteinExistence type="inferred from homology"/>
<dbReference type="InterPro" id="IPR011706">
    <property type="entry name" value="Cu-oxidase_C"/>
</dbReference>
<dbReference type="RefSeq" id="WP_109326327.1">
    <property type="nucleotide sequence ID" value="NZ_CP021354.1"/>
</dbReference>
<gene>
    <name evidence="6" type="ORF">CBI38_03175</name>
</gene>
<feature type="domain" description="Plastocyanin-like" evidence="5">
    <location>
        <begin position="138"/>
        <end position="207"/>
    </location>
</feature>
<evidence type="ECO:0000313" key="7">
    <source>
        <dbReference type="Proteomes" id="UP000245711"/>
    </source>
</evidence>
<protein>
    <submittedName>
        <fullName evidence="6">Copper oxidase</fullName>
    </submittedName>
</protein>
<dbReference type="OrthoDB" id="345021at2"/>
<accession>A0A2S2BQ55</accession>
<dbReference type="KEGG" id="roz:CBI38_03175"/>
<reference evidence="6 7" key="1">
    <citation type="submission" date="2017-05" db="EMBL/GenBank/DDBJ databases">
        <title>Isolation of Rhodococcus sp. S2-17 biodegrading of BP-3.</title>
        <authorList>
            <person name="Lee Y."/>
            <person name="Kim K.H."/>
            <person name="Chun B.H."/>
            <person name="Jung H.S."/>
            <person name="Jeon C.O."/>
        </authorList>
    </citation>
    <scope>NUCLEOTIDE SEQUENCE [LARGE SCALE GENOMIC DNA]</scope>
    <source>
        <strain evidence="6 7">S2-17</strain>
    </source>
</reference>
<dbReference type="InterPro" id="IPR008972">
    <property type="entry name" value="Cupredoxin"/>
</dbReference>
<dbReference type="CDD" id="cd13844">
    <property type="entry name" value="CuRO_1_BOD_CotA_like"/>
    <property type="match status" value="1"/>
</dbReference>
<dbReference type="PANTHER" id="PTHR48267">
    <property type="entry name" value="CUPREDOXIN SUPERFAMILY PROTEIN"/>
    <property type="match status" value="1"/>
</dbReference>
<name>A0A2S2BQ55_9NOCA</name>
<evidence type="ECO:0000313" key="6">
    <source>
        <dbReference type="EMBL" id="AWK70719.1"/>
    </source>
</evidence>
<dbReference type="EMBL" id="CP021354">
    <property type="protein sequence ID" value="AWK70719.1"/>
    <property type="molecule type" value="Genomic_DNA"/>
</dbReference>
<feature type="region of interest" description="Disordered" evidence="2">
    <location>
        <begin position="240"/>
        <end position="261"/>
    </location>
</feature>
<dbReference type="AlphaFoldDB" id="A0A2S2BQ55"/>
<dbReference type="Pfam" id="PF07731">
    <property type="entry name" value="Cu-oxidase_2"/>
    <property type="match status" value="1"/>
</dbReference>
<evidence type="ECO:0000256" key="1">
    <source>
        <dbReference type="ARBA" id="ARBA00010609"/>
    </source>
</evidence>
<organism evidence="6 7">
    <name type="scientific">Rhodococcus oxybenzonivorans</name>
    <dbReference type="NCBI Taxonomy" id="1990687"/>
    <lineage>
        <taxon>Bacteria</taxon>
        <taxon>Bacillati</taxon>
        <taxon>Actinomycetota</taxon>
        <taxon>Actinomycetes</taxon>
        <taxon>Mycobacteriales</taxon>
        <taxon>Nocardiaceae</taxon>
        <taxon>Rhodococcus</taxon>
    </lineage>
</organism>
<evidence type="ECO:0000256" key="2">
    <source>
        <dbReference type="SAM" id="MobiDB-lite"/>
    </source>
</evidence>
<evidence type="ECO:0000259" key="5">
    <source>
        <dbReference type="Pfam" id="PF07732"/>
    </source>
</evidence>
<sequence length="594" mass="64528">MDGRIPRRSFVRGLALTAGLGAVGVGSASAFPFGIDPLRPFVFRSPPLEPFRDPLPLLPTLGGTSVEVHASSTMHTFHSDLPASPALAYGGVDYLGPTIEARVGERTSLVYRNDIVSNPLAADVDTRLHGVTEADRTDVATALHLHGGSNPPEFDGHPEHTLRRGQGLVYEFPNQQDACTLWYHDHAMGVTRLNIFAGLAGLYLLRDEFDTGTAGNPLGLPAGEFEVPLILQDKNFTEDGRQSVRSNPLNPQGSWEAATPGDTGVVNGKVWPEMAVARGLYRLRMVNAASFSMWNLFFDNRMRFWVIGAEGGLFDAPVPVDHVRLGPGERADLLVDFGALAPGATVELRNDEAIPDQVAQRGVLPMPRFCRFRVGAAAGYTGPVPQTLRGGRRQPPLLAPVAQPQVVRNVSVLQVGQGLGQPSPLMSLNNLRYTTDDIEMPRQGTVEQWNIVNATPEPHPIHLHLVRFRVLGRQAVDTAALMSASPLPAVGTRWTPSPDPFTRGPVLSPQPWESGFKDTVIADANSVTRVVVRFPTAEELGFDPDATFGMSAHATDHSGGHTGQAPQPLRGYVWHCHMLDHEDHDMMLKYRLAP</sequence>
<evidence type="ECO:0000259" key="3">
    <source>
        <dbReference type="Pfam" id="PF00394"/>
    </source>
</evidence>
<dbReference type="InterPro" id="IPR001117">
    <property type="entry name" value="Cu-oxidase_2nd"/>
</dbReference>
<comment type="similarity">
    <text evidence="1">Belongs to the multicopper oxidase family.</text>
</comment>
<dbReference type="InterPro" id="IPR006311">
    <property type="entry name" value="TAT_signal"/>
</dbReference>
<dbReference type="SUPFAM" id="SSF49503">
    <property type="entry name" value="Cupredoxins"/>
    <property type="match status" value="3"/>
</dbReference>